<dbReference type="GO" id="GO:0007165">
    <property type="term" value="P:signal transduction"/>
    <property type="evidence" value="ECO:0007669"/>
    <property type="project" value="TreeGrafter"/>
</dbReference>
<feature type="compositionally biased region" description="Polar residues" evidence="4">
    <location>
        <begin position="523"/>
        <end position="544"/>
    </location>
</feature>
<dbReference type="EMBL" id="JAVHJS010000003">
    <property type="protein sequence ID" value="KAK2863785.1"/>
    <property type="molecule type" value="Genomic_DNA"/>
</dbReference>
<dbReference type="InterPro" id="IPR050605">
    <property type="entry name" value="Olfactomedin-like_domain"/>
</dbReference>
<accession>A0AA88NT37</accession>
<proteinExistence type="predicted"/>
<dbReference type="Proteomes" id="UP001187315">
    <property type="component" value="Unassembled WGS sequence"/>
</dbReference>
<dbReference type="AlphaFoldDB" id="A0AA88NT37"/>
<reference evidence="7" key="1">
    <citation type="submission" date="2023-08" db="EMBL/GenBank/DDBJ databases">
        <title>Pelteobagrus vachellii genome.</title>
        <authorList>
            <person name="Liu H."/>
        </authorList>
    </citation>
    <scope>NUCLEOTIDE SEQUENCE</scope>
    <source>
        <strain evidence="7">PRFRI_2022a</strain>
        <tissue evidence="7">Muscle</tissue>
    </source>
</reference>
<feature type="compositionally biased region" description="Polar residues" evidence="4">
    <location>
        <begin position="322"/>
        <end position="331"/>
    </location>
</feature>
<dbReference type="Pfam" id="PF02191">
    <property type="entry name" value="OLF"/>
    <property type="match status" value="1"/>
</dbReference>
<evidence type="ECO:0000313" key="8">
    <source>
        <dbReference type="Proteomes" id="UP001187315"/>
    </source>
</evidence>
<dbReference type="PANTHER" id="PTHR23192:SF37">
    <property type="entry name" value="OLFACTOMEDIN-LIKE PROTEIN 2B"/>
    <property type="match status" value="1"/>
</dbReference>
<feature type="region of interest" description="Disordered" evidence="4">
    <location>
        <begin position="183"/>
        <end position="215"/>
    </location>
</feature>
<keyword evidence="8" id="KW-1185">Reference proteome</keyword>
<evidence type="ECO:0000313" key="7">
    <source>
        <dbReference type="EMBL" id="KAK2863785.1"/>
    </source>
</evidence>
<evidence type="ECO:0000256" key="5">
    <source>
        <dbReference type="SAM" id="SignalP"/>
    </source>
</evidence>
<evidence type="ECO:0000259" key="6">
    <source>
        <dbReference type="PROSITE" id="PS51132"/>
    </source>
</evidence>
<feature type="region of interest" description="Disordered" evidence="4">
    <location>
        <begin position="309"/>
        <end position="341"/>
    </location>
</feature>
<comment type="caution">
    <text evidence="7">The sequence shown here is derived from an EMBL/GenBank/DDBJ whole genome shotgun (WGS) entry which is preliminary data.</text>
</comment>
<evidence type="ECO:0000256" key="1">
    <source>
        <dbReference type="ARBA" id="ARBA00004613"/>
    </source>
</evidence>
<feature type="region of interest" description="Disordered" evidence="4">
    <location>
        <begin position="523"/>
        <end position="547"/>
    </location>
</feature>
<evidence type="ECO:0000256" key="3">
    <source>
        <dbReference type="PROSITE-ProRule" id="PRU00446"/>
    </source>
</evidence>
<comment type="caution">
    <text evidence="3">Lacks conserved residue(s) required for the propagation of feature annotation.</text>
</comment>
<name>A0AA88NT37_TACVA</name>
<organism evidence="7 8">
    <name type="scientific">Tachysurus vachellii</name>
    <name type="common">Darkbarbel catfish</name>
    <name type="synonym">Pelteobagrus vachellii</name>
    <dbReference type="NCBI Taxonomy" id="175792"/>
    <lineage>
        <taxon>Eukaryota</taxon>
        <taxon>Metazoa</taxon>
        <taxon>Chordata</taxon>
        <taxon>Craniata</taxon>
        <taxon>Vertebrata</taxon>
        <taxon>Euteleostomi</taxon>
        <taxon>Actinopterygii</taxon>
        <taxon>Neopterygii</taxon>
        <taxon>Teleostei</taxon>
        <taxon>Ostariophysi</taxon>
        <taxon>Siluriformes</taxon>
        <taxon>Bagridae</taxon>
        <taxon>Tachysurus</taxon>
    </lineage>
</organism>
<dbReference type="InterPro" id="IPR003112">
    <property type="entry name" value="Olfac-like_dom"/>
</dbReference>
<feature type="chain" id="PRO_5041679285" description="Olfactomedin-like domain-containing protein" evidence="5">
    <location>
        <begin position="18"/>
        <end position="846"/>
    </location>
</feature>
<feature type="signal peptide" evidence="5">
    <location>
        <begin position="1"/>
        <end position="17"/>
    </location>
</feature>
<sequence length="846" mass="95060">METVGFWFVLLLAHASASTNAPGLQQEETEHNTTLEAELDDKVNVLIELLADYEKERGADCGCKCVVRTPGRSAHPLNTVQNAASRHGCQCACAATPQPAQQPCEETLGEKKLHQDTREKYKLMEVMDLLENTFSKANLVNLLKLSALTSELLERVANIERVLFQNQNTEKTTVERVPLEPEISAVPPISTTTPWPENRKKQNGKSSEAAAFQHSESKYDEKFVGGLLKLSGPGPEDVKALQELEHHGRQQNPKMIVRGITYYKSAPMDEAEADENMGEDEIHSGDGSVDLFTEEELLPLIAPSFRTVTRPRPVSAKPEPPAQNSTITQSLPKPKLEESDSSLSIKRKMLNNSGPALTKIFHWPTTHTTPQTLPGKLEEREEMTSPQMNMLNMESTSSIIKMNSNSASSEITKTIMPSTVDVVTNQSEFTMKTLTKKSYNTGTISKENFSHVNNQNTHSSMKPSPTTQTPIITESYFTTITDDVSHMKTSFGMTATTPDSGNTGATIILTTSNVTEGELDSSTTTSMALNRPVNSTTTSINSGKSNEHNTHSIRLFKKQQDPKQKIIKTVENEEVEKNHQRQPGECKDTLATIAEPIAHNTYGRNEGSWMKDPMANDNKIYVANYYYGNNLLEFQNMEVFKQGRFTNFYKLPYSWLGTGHAVYDGAFFFNRAFSRDIIKYDLRRRRVAAWTMLHDAALESDEVSSWRWRGHSDVELAIDESGLWVIYAALDDEGFLQEVMVLSRLNPVDLTTQRETTWRTGLRRERYGNCFIVCGVLYATEHAGEQQENNLFYAFDTHTNTQMTPRLPFGNNSTYIAQIDYNPKERALYAWNSGHQITYDVVFAYV</sequence>
<feature type="domain" description="Olfactomedin-like" evidence="6">
    <location>
        <begin position="585"/>
        <end position="845"/>
    </location>
</feature>
<evidence type="ECO:0000256" key="2">
    <source>
        <dbReference type="ARBA" id="ARBA00022525"/>
    </source>
</evidence>
<keyword evidence="2" id="KW-0964">Secreted</keyword>
<dbReference type="SMART" id="SM00284">
    <property type="entry name" value="OLF"/>
    <property type="match status" value="1"/>
</dbReference>
<protein>
    <recommendedName>
        <fullName evidence="6">Olfactomedin-like domain-containing protein</fullName>
    </recommendedName>
</protein>
<keyword evidence="5" id="KW-0732">Signal</keyword>
<gene>
    <name evidence="7" type="ORF">Q7C36_002939</name>
</gene>
<dbReference type="PANTHER" id="PTHR23192">
    <property type="entry name" value="OLFACTOMEDIN-RELATED"/>
    <property type="match status" value="1"/>
</dbReference>
<dbReference type="GO" id="GO:0005615">
    <property type="term" value="C:extracellular space"/>
    <property type="evidence" value="ECO:0007669"/>
    <property type="project" value="TreeGrafter"/>
</dbReference>
<evidence type="ECO:0000256" key="4">
    <source>
        <dbReference type="SAM" id="MobiDB-lite"/>
    </source>
</evidence>
<dbReference type="PROSITE" id="PS51132">
    <property type="entry name" value="OLF"/>
    <property type="match status" value="1"/>
</dbReference>
<comment type="subcellular location">
    <subcellularLocation>
        <location evidence="1">Secreted</location>
    </subcellularLocation>
</comment>